<proteinExistence type="inferred from homology"/>
<keyword evidence="4 11" id="KW-1134">Transmembrane beta strand</keyword>
<dbReference type="SUPFAM" id="SSF56935">
    <property type="entry name" value="Porins"/>
    <property type="match status" value="1"/>
</dbReference>
<dbReference type="PROSITE" id="PS52016">
    <property type="entry name" value="TONB_DEPENDENT_REC_3"/>
    <property type="match status" value="1"/>
</dbReference>
<keyword evidence="6" id="KW-0732">Signal</keyword>
<evidence type="ECO:0000256" key="2">
    <source>
        <dbReference type="ARBA" id="ARBA00008143"/>
    </source>
</evidence>
<evidence type="ECO:0000259" key="12">
    <source>
        <dbReference type="Pfam" id="PF00593"/>
    </source>
</evidence>
<evidence type="ECO:0000256" key="4">
    <source>
        <dbReference type="ARBA" id="ARBA00022452"/>
    </source>
</evidence>
<evidence type="ECO:0000313" key="13">
    <source>
        <dbReference type="EMBL" id="KJV07764.1"/>
    </source>
</evidence>
<sequence length="402" mass="45760">MNWQGSMVYRNSWVGSDKLGLDRNYRIALLDDTTSFGRSETWIAQNTVNMRVNKDWSSHLQLGFTQLQNQITELSTAQREFGLTNRMYLANWRNQHTLIENSAEKRHWHIYWGGQGRHETVARREDSYANERTMASGFLETDAQYHDLSGQVGFRVEHYDEFGDHTLLKAALAYQLLPDLTVRVSGGSGFRIPAYTEQLFRFFGNPGLKPERSTSGEVSLDWLPVDTLRITVSGYYNRYDNLITQAYSLDGPIRFPGIPGPTTVNIEDASVAGVEVNTQYTGSNGRDAGFSYTFSDNKDLQTNLELPLRPSHLARLWGQQRLSQWPIIVWAEAVIRSSTWNDATNTLPIEQSIQLNAMVRYAISKQFGLYVRGENLTNTRTSQFYSNNMPGTMVFGGFQLSL</sequence>
<dbReference type="Pfam" id="PF00593">
    <property type="entry name" value="TonB_dep_Rec_b-barrel"/>
    <property type="match status" value="1"/>
</dbReference>
<evidence type="ECO:0000256" key="8">
    <source>
        <dbReference type="ARBA" id="ARBA00023136"/>
    </source>
</evidence>
<keyword evidence="7" id="KW-0798">TonB box</keyword>
<evidence type="ECO:0000313" key="14">
    <source>
        <dbReference type="Proteomes" id="UP000033684"/>
    </source>
</evidence>
<dbReference type="EMBL" id="LAJX01000018">
    <property type="protein sequence ID" value="KJV07764.1"/>
    <property type="molecule type" value="Genomic_DNA"/>
</dbReference>
<dbReference type="PANTHER" id="PTHR30069:SF29">
    <property type="entry name" value="HEMOGLOBIN AND HEMOGLOBIN-HAPTOGLOBIN-BINDING PROTEIN 1-RELATED"/>
    <property type="match status" value="1"/>
</dbReference>
<organism evidence="13 14">
    <name type="scientific">Methylocucumis oryzae</name>
    <dbReference type="NCBI Taxonomy" id="1632867"/>
    <lineage>
        <taxon>Bacteria</taxon>
        <taxon>Pseudomonadati</taxon>
        <taxon>Pseudomonadota</taxon>
        <taxon>Gammaproteobacteria</taxon>
        <taxon>Methylococcales</taxon>
        <taxon>Methylococcaceae</taxon>
        <taxon>Methylocucumis</taxon>
    </lineage>
</organism>
<evidence type="ECO:0000256" key="1">
    <source>
        <dbReference type="ARBA" id="ARBA00004571"/>
    </source>
</evidence>
<keyword evidence="5 11" id="KW-0812">Transmembrane</keyword>
<evidence type="ECO:0000256" key="11">
    <source>
        <dbReference type="PROSITE-ProRule" id="PRU01360"/>
    </source>
</evidence>
<keyword evidence="14" id="KW-1185">Reference proteome</keyword>
<evidence type="ECO:0000256" key="5">
    <source>
        <dbReference type="ARBA" id="ARBA00022692"/>
    </source>
</evidence>
<reference evidence="14" key="1">
    <citation type="submission" date="2015-03" db="EMBL/GenBank/DDBJ databases">
        <title>Draft genome sequence of a novel methanotroph (Sn10-6) isolated from flooded ricefield rhizosphere in India.</title>
        <authorList>
            <person name="Pandit P.S."/>
            <person name="Pore S.D."/>
            <person name="Arora P."/>
            <person name="Kapse N.G."/>
            <person name="Dhakephalkar P.K."/>
            <person name="Rahalkar M.C."/>
        </authorList>
    </citation>
    <scope>NUCLEOTIDE SEQUENCE [LARGE SCALE GENOMIC DNA]</scope>
    <source>
        <strain evidence="14">Sn10-6</strain>
    </source>
</reference>
<dbReference type="PANTHER" id="PTHR30069">
    <property type="entry name" value="TONB-DEPENDENT OUTER MEMBRANE RECEPTOR"/>
    <property type="match status" value="1"/>
</dbReference>
<evidence type="ECO:0000256" key="6">
    <source>
        <dbReference type="ARBA" id="ARBA00022729"/>
    </source>
</evidence>
<keyword evidence="8 11" id="KW-0472">Membrane</keyword>
<dbReference type="InterPro" id="IPR000531">
    <property type="entry name" value="Beta-barrel_TonB"/>
</dbReference>
<accession>A0A0F3IQA6</accession>
<keyword evidence="3 11" id="KW-0813">Transport</keyword>
<dbReference type="GO" id="GO:0009279">
    <property type="term" value="C:cell outer membrane"/>
    <property type="evidence" value="ECO:0007669"/>
    <property type="project" value="UniProtKB-SubCell"/>
</dbReference>
<evidence type="ECO:0000256" key="7">
    <source>
        <dbReference type="ARBA" id="ARBA00023077"/>
    </source>
</evidence>
<dbReference type="AlphaFoldDB" id="A0A0F3IQA6"/>
<gene>
    <name evidence="13" type="ORF">VZ94_02570</name>
</gene>
<comment type="caution">
    <text evidence="13">The sequence shown here is derived from an EMBL/GenBank/DDBJ whole genome shotgun (WGS) entry which is preliminary data.</text>
</comment>
<feature type="domain" description="TonB-dependent receptor-like beta-barrel" evidence="12">
    <location>
        <begin position="23"/>
        <end position="376"/>
    </location>
</feature>
<dbReference type="Proteomes" id="UP000033684">
    <property type="component" value="Unassembled WGS sequence"/>
</dbReference>
<keyword evidence="10 11" id="KW-0998">Cell outer membrane</keyword>
<reference evidence="13 14" key="2">
    <citation type="journal article" date="2016" name="Microb. Ecol.">
        <title>Genome Characteristics of a Novel Type I Methanotroph (Sn10-6) Isolated from a Flooded Indian Rice Field.</title>
        <authorList>
            <person name="Rahalkar M.C."/>
            <person name="Pandit P.S."/>
            <person name="Dhakephalkar P.K."/>
            <person name="Pore S."/>
            <person name="Arora P."/>
            <person name="Kapse N."/>
        </authorList>
    </citation>
    <scope>NUCLEOTIDE SEQUENCE [LARGE SCALE GENOMIC DNA]</scope>
    <source>
        <strain evidence="13 14">Sn10-6</strain>
    </source>
</reference>
<dbReference type="InterPro" id="IPR036942">
    <property type="entry name" value="Beta-barrel_TonB_sf"/>
</dbReference>
<evidence type="ECO:0000256" key="3">
    <source>
        <dbReference type="ARBA" id="ARBA00022448"/>
    </source>
</evidence>
<evidence type="ECO:0000256" key="9">
    <source>
        <dbReference type="ARBA" id="ARBA00023170"/>
    </source>
</evidence>
<dbReference type="Gene3D" id="2.40.170.20">
    <property type="entry name" value="TonB-dependent receptor, beta-barrel domain"/>
    <property type="match status" value="1"/>
</dbReference>
<comment type="similarity">
    <text evidence="2">Belongs to the TonB-dependent receptor family. Hemoglobin/haptoglobin binding protein subfamily.</text>
</comment>
<name>A0A0F3IQA6_9GAMM</name>
<dbReference type="GO" id="GO:0015344">
    <property type="term" value="F:siderophore uptake transmembrane transporter activity"/>
    <property type="evidence" value="ECO:0007669"/>
    <property type="project" value="TreeGrafter"/>
</dbReference>
<protein>
    <recommendedName>
        <fullName evidence="12">TonB-dependent receptor-like beta-barrel domain-containing protein</fullName>
    </recommendedName>
</protein>
<keyword evidence="9" id="KW-0675">Receptor</keyword>
<dbReference type="GO" id="GO:0044718">
    <property type="term" value="P:siderophore transmembrane transport"/>
    <property type="evidence" value="ECO:0007669"/>
    <property type="project" value="TreeGrafter"/>
</dbReference>
<comment type="subcellular location">
    <subcellularLocation>
        <location evidence="1 11">Cell outer membrane</location>
        <topology evidence="1 11">Multi-pass membrane protein</topology>
    </subcellularLocation>
</comment>
<dbReference type="InterPro" id="IPR039426">
    <property type="entry name" value="TonB-dep_rcpt-like"/>
</dbReference>
<evidence type="ECO:0000256" key="10">
    <source>
        <dbReference type="ARBA" id="ARBA00023237"/>
    </source>
</evidence>